<dbReference type="Proteomes" id="UP001054945">
    <property type="component" value="Unassembled WGS sequence"/>
</dbReference>
<reference evidence="1 2" key="1">
    <citation type="submission" date="2021-06" db="EMBL/GenBank/DDBJ databases">
        <title>Caerostris extrusa draft genome.</title>
        <authorList>
            <person name="Kono N."/>
            <person name="Arakawa K."/>
        </authorList>
    </citation>
    <scope>NUCLEOTIDE SEQUENCE [LARGE SCALE GENOMIC DNA]</scope>
</reference>
<gene>
    <name evidence="1" type="ORF">CEXT_342761</name>
</gene>
<dbReference type="EMBL" id="BPLR01021156">
    <property type="protein sequence ID" value="GIX86603.1"/>
    <property type="molecule type" value="Genomic_DNA"/>
</dbReference>
<protein>
    <submittedName>
        <fullName evidence="1">Uncharacterized protein</fullName>
    </submittedName>
</protein>
<evidence type="ECO:0000313" key="1">
    <source>
        <dbReference type="EMBL" id="GIX86603.1"/>
    </source>
</evidence>
<dbReference type="AlphaFoldDB" id="A0AAV4NQC1"/>
<keyword evidence="2" id="KW-1185">Reference proteome</keyword>
<sequence length="74" mass="8314">MFFLLPFQQLKAPEGEEGLPPDGLILRKRSKGCEQMAIYCPDSQMEKVHGDCFWPAAGCCVGEEEEFGRRGFSN</sequence>
<organism evidence="1 2">
    <name type="scientific">Caerostris extrusa</name>
    <name type="common">Bark spider</name>
    <name type="synonym">Caerostris bankana</name>
    <dbReference type="NCBI Taxonomy" id="172846"/>
    <lineage>
        <taxon>Eukaryota</taxon>
        <taxon>Metazoa</taxon>
        <taxon>Ecdysozoa</taxon>
        <taxon>Arthropoda</taxon>
        <taxon>Chelicerata</taxon>
        <taxon>Arachnida</taxon>
        <taxon>Araneae</taxon>
        <taxon>Araneomorphae</taxon>
        <taxon>Entelegynae</taxon>
        <taxon>Araneoidea</taxon>
        <taxon>Araneidae</taxon>
        <taxon>Caerostris</taxon>
    </lineage>
</organism>
<proteinExistence type="predicted"/>
<name>A0AAV4NQC1_CAEEX</name>
<evidence type="ECO:0000313" key="2">
    <source>
        <dbReference type="Proteomes" id="UP001054945"/>
    </source>
</evidence>
<accession>A0AAV4NQC1</accession>
<comment type="caution">
    <text evidence="1">The sequence shown here is derived from an EMBL/GenBank/DDBJ whole genome shotgun (WGS) entry which is preliminary data.</text>
</comment>